<evidence type="ECO:0000256" key="1">
    <source>
        <dbReference type="SAM" id="Phobius"/>
    </source>
</evidence>
<dbReference type="EMBL" id="LVVM01001672">
    <property type="protein sequence ID" value="OJA18021.1"/>
    <property type="molecule type" value="Genomic_DNA"/>
</dbReference>
<organism evidence="2 3">
    <name type="scientific">Rhizopogon vesiculosus</name>
    <dbReference type="NCBI Taxonomy" id="180088"/>
    <lineage>
        <taxon>Eukaryota</taxon>
        <taxon>Fungi</taxon>
        <taxon>Dikarya</taxon>
        <taxon>Basidiomycota</taxon>
        <taxon>Agaricomycotina</taxon>
        <taxon>Agaricomycetes</taxon>
        <taxon>Agaricomycetidae</taxon>
        <taxon>Boletales</taxon>
        <taxon>Suillineae</taxon>
        <taxon>Rhizopogonaceae</taxon>
        <taxon>Rhizopogon</taxon>
    </lineage>
</organism>
<dbReference type="Proteomes" id="UP000183567">
    <property type="component" value="Unassembled WGS sequence"/>
</dbReference>
<keyword evidence="1" id="KW-0472">Membrane</keyword>
<protein>
    <submittedName>
        <fullName evidence="2">Uncharacterized protein</fullName>
    </submittedName>
</protein>
<evidence type="ECO:0000313" key="3">
    <source>
        <dbReference type="Proteomes" id="UP000183567"/>
    </source>
</evidence>
<feature type="transmembrane region" description="Helical" evidence="1">
    <location>
        <begin position="274"/>
        <end position="298"/>
    </location>
</feature>
<sequence length="422" mass="46335">MRNAPLSNSNFTLDASGVAGFFGGDEAVSAMATVHMYQGRKWLGWYNSPGSYLVGKRYGQLANSRFWDGLFPGVNTDPATLFELDGRKGPKFKGVESGSIFPETSHLAALMASECQAEKGIEVPGRKTQPVGVTIVHLHHVPDASSKPKQLKKYTSILAFIPISVSIGTCIMCAFFGDWYSFSMILLGILASGISCFVIGSGKFTFYHPIPASGSPRGDGLLLADGNVIVLLGEEGAVNSITRGKFSLNFGTEPEYRNIGICSLLLTTQFVAQLLLIPQAALFGQIMFVTSLAVSWAYNSWLSSLDKEEIQRRLLLDVVLDRPSMTKYMLGTRTTMAVFVLLALNPSDPGKVLDDILPNDTRVWMKWKSIILSRLKNREKMHFDIADWDDGNFDEKEGTLLQTLLGDAQAAYDGYSNRMKSH</sequence>
<evidence type="ECO:0000313" key="2">
    <source>
        <dbReference type="EMBL" id="OJA18021.1"/>
    </source>
</evidence>
<feature type="transmembrane region" description="Helical" evidence="1">
    <location>
        <begin position="157"/>
        <end position="177"/>
    </location>
</feature>
<dbReference type="AlphaFoldDB" id="A0A1J8QAK7"/>
<keyword evidence="1" id="KW-1133">Transmembrane helix</keyword>
<reference evidence="2 3" key="1">
    <citation type="submission" date="2016-03" db="EMBL/GenBank/DDBJ databases">
        <title>Comparative genomics of the ectomycorrhizal sister species Rhizopogon vinicolor and Rhizopogon vesiculosus (Basidiomycota: Boletales) reveals a divergence of the mating type B locus.</title>
        <authorList>
            <person name="Mujic A.B."/>
            <person name="Kuo A."/>
            <person name="Tritt A."/>
            <person name="Lipzen A."/>
            <person name="Chen C."/>
            <person name="Johnson J."/>
            <person name="Sharma A."/>
            <person name="Barry K."/>
            <person name="Grigoriev I.V."/>
            <person name="Spatafora J.W."/>
        </authorList>
    </citation>
    <scope>NUCLEOTIDE SEQUENCE [LARGE SCALE GENOMIC DNA]</scope>
    <source>
        <strain evidence="2 3">AM-OR11-056</strain>
    </source>
</reference>
<proteinExistence type="predicted"/>
<name>A0A1J8QAK7_9AGAM</name>
<gene>
    <name evidence="2" type="ORF">AZE42_07033</name>
</gene>
<accession>A0A1J8QAK7</accession>
<dbReference type="OrthoDB" id="2366471at2759"/>
<comment type="caution">
    <text evidence="2">The sequence shown here is derived from an EMBL/GenBank/DDBJ whole genome shotgun (WGS) entry which is preliminary data.</text>
</comment>
<keyword evidence="1" id="KW-0812">Transmembrane</keyword>
<dbReference type="STRING" id="180088.A0A1J8QAK7"/>
<keyword evidence="3" id="KW-1185">Reference proteome</keyword>
<feature type="transmembrane region" description="Helical" evidence="1">
    <location>
        <begin position="183"/>
        <end position="200"/>
    </location>
</feature>